<dbReference type="EMBL" id="JAUCMV010000005">
    <property type="protein sequence ID" value="KAK0399197.1"/>
    <property type="molecule type" value="Genomic_DNA"/>
</dbReference>
<feature type="coiled-coil region" evidence="9">
    <location>
        <begin position="1135"/>
        <end position="1162"/>
    </location>
</feature>
<dbReference type="Pfam" id="PF01302">
    <property type="entry name" value="CAP_GLY"/>
    <property type="match status" value="1"/>
</dbReference>
<dbReference type="InterPro" id="IPR022157">
    <property type="entry name" value="Dynactin"/>
</dbReference>
<dbReference type="GO" id="GO:0000922">
    <property type="term" value="C:spindle pole"/>
    <property type="evidence" value="ECO:0007669"/>
    <property type="project" value="TreeGrafter"/>
</dbReference>
<accession>A0AA39LJ43</accession>
<dbReference type="Pfam" id="PF12455">
    <property type="entry name" value="Dynactin"/>
    <property type="match status" value="1"/>
</dbReference>
<evidence type="ECO:0000256" key="9">
    <source>
        <dbReference type="SAM" id="Coils"/>
    </source>
</evidence>
<dbReference type="PROSITE" id="PS50245">
    <property type="entry name" value="CAP_GLY_2"/>
    <property type="match status" value="1"/>
</dbReference>
<dbReference type="PANTHER" id="PTHR18916:SF93">
    <property type="entry name" value="RESTIN HOMOLOG"/>
    <property type="match status" value="1"/>
</dbReference>
<dbReference type="GO" id="GO:0005814">
    <property type="term" value="C:centriole"/>
    <property type="evidence" value="ECO:0007669"/>
    <property type="project" value="UniProtKB-SubCell"/>
</dbReference>
<feature type="compositionally biased region" description="Low complexity" evidence="10">
    <location>
        <begin position="76"/>
        <end position="100"/>
    </location>
</feature>
<evidence type="ECO:0000256" key="8">
    <source>
        <dbReference type="ARBA" id="ARBA00023212"/>
    </source>
</evidence>
<dbReference type="PANTHER" id="PTHR18916">
    <property type="entry name" value="DYNACTIN 1-RELATED MICROTUBULE-BINDING"/>
    <property type="match status" value="1"/>
</dbReference>
<evidence type="ECO:0000256" key="4">
    <source>
        <dbReference type="ARBA" id="ARBA00022490"/>
    </source>
</evidence>
<dbReference type="GO" id="GO:0000776">
    <property type="term" value="C:kinetochore"/>
    <property type="evidence" value="ECO:0007669"/>
    <property type="project" value="TreeGrafter"/>
</dbReference>
<comment type="subcellular location">
    <subcellularLocation>
        <location evidence="1">Cytoplasm</location>
        <location evidence="1">Cytoskeleton</location>
    </subcellularLocation>
</comment>
<dbReference type="Gene3D" id="2.30.30.190">
    <property type="entry name" value="CAP Gly-rich-like domain"/>
    <property type="match status" value="1"/>
</dbReference>
<dbReference type="GO" id="GO:0000132">
    <property type="term" value="P:establishment of mitotic spindle orientation"/>
    <property type="evidence" value="ECO:0007669"/>
    <property type="project" value="TreeGrafter"/>
</dbReference>
<evidence type="ECO:0000256" key="2">
    <source>
        <dbReference type="ARBA" id="ARBA00011010"/>
    </source>
</evidence>
<feature type="region of interest" description="Disordered" evidence="10">
    <location>
        <begin position="72"/>
        <end position="191"/>
    </location>
</feature>
<evidence type="ECO:0000256" key="10">
    <source>
        <dbReference type="SAM" id="MobiDB-lite"/>
    </source>
</evidence>
<dbReference type="PROSITE" id="PS00845">
    <property type="entry name" value="CAP_GLY_1"/>
    <property type="match status" value="1"/>
</dbReference>
<name>A0AA39LJ43_9BILA</name>
<keyword evidence="8" id="KW-0206">Cytoskeleton</keyword>
<evidence type="ECO:0000256" key="5">
    <source>
        <dbReference type="ARBA" id="ARBA00022701"/>
    </source>
</evidence>
<sequence length="1252" mass="141412">MPSLEIGDRVITDKSLQGKLAFYGETQFSEGIWCGIILDKPIGKNNGSVQGVKYFSCPDKFGVFVKAETVTSMEQNGSRRGSSISSTPSTSSTNLKSSIKPPTAKGGMTSSTSSEKLRPSGLKKPSSDPRIAAQPTAAEKGKRPSLIATPRSTKTPAAAPAVLKTPPEENTPRKEKEKPAETSPLKQTPVAVHVREKEKKIEEHVEVKEVKPVVFTEDMNDDAKLVYLTEQYAECQSKLDTLREKRKEDFHKLQEAENLKYRFESLQQTKMELAARVNQLTAELEETKNAAAEAIKIKQEIQDEYSDFGERLEEATIDKEIAEERCEQLQIEIKGLNLRIQELETDYDILKTEMEGSEGSEGAANSVQVKSLEEKNRRLQEGLLKMRDVANDHAVRKIEAEKELERLRTVNAELGAQAETALRGVKYKDDTIAKLQDQVDTFLGSEKMIETLTERNLNLEDQVTRLEEEVEDLESMNTVNEELFEAAKAEEKALRMEIDREIAMKNELRAVIAARDNKITELDKVIQKYRTKVEELDEQILNLNDQILVLNERIEQQAAGHEFGRSGAATITNARNFSDVVAHRIRDVEYSHSQRHVKLLRSFLPDNFNKPGGDNDSLLINVALPRMAEKLTLLIDLVAQQYPMVPGGMRREHVTKAHRAEQWVFAAHLNFEAKGLITILKKCDSALQSCSVERLAKIAPMQMEIATQERAIDCFLELLRTGRLDENVSLDPMSRCTLFFQNLFTLNLAGDSFDTNTNMSLLLDQLIAGIVWIKRNLERLPLFLSPSEDASEIKPLVSTLAAEAEEIEQLALKAKSRLPEQPKVVNTEAQQTQTVLTFTSGFLESVDYAHIALIRFGNLVHTLCSSASTQIHVLTDVDGLTVKQLKEMVRSAVEKGVGQMDEEKALESFKAASKRVLENVQTVFKALDGRKMEEQKPAQRNYPPLFDRAHARKQDAAEAEGLRWQIEKKDAENMELRTTIRSKNEDLSTLRLRLELADKKVDSAGKMDEARCQRLQQKVDDLMTDMTRMKTDYERALDLLQHDLDLLEKENADLKNKSRSISKKVLLASVQDSSQPGSPTVTSVIHPLVMKELEQVKSDLKWSNYRLRKIQGKTTRQLLDEMPELHLPNVVSGVYGLKEKRRDDIEMEVEHLRKELLNLDLESQSLRLTVGPTKQKDKELHSAMVAEYNSRCEDIKFRCARLWKKCRPGEALPVQLDMSDAPKIDDTTAEDILSKWEQEVKENSPAFVTGKA</sequence>
<evidence type="ECO:0000256" key="1">
    <source>
        <dbReference type="ARBA" id="ARBA00004245"/>
    </source>
</evidence>
<dbReference type="InterPro" id="IPR036859">
    <property type="entry name" value="CAP-Gly_dom_sf"/>
</dbReference>
<keyword evidence="7 9" id="KW-0175">Coiled coil</keyword>
<keyword evidence="4" id="KW-0963">Cytoplasm</keyword>
<proteinExistence type="inferred from homology"/>
<comment type="similarity">
    <text evidence="2">Belongs to the dynactin 150 kDa subunit family.</text>
</comment>
<dbReference type="AlphaFoldDB" id="A0AA39LJ43"/>
<protein>
    <recommendedName>
        <fullName evidence="3">Dynactin subunit 1</fullName>
    </recommendedName>
</protein>
<evidence type="ECO:0000256" key="6">
    <source>
        <dbReference type="ARBA" id="ARBA00023017"/>
    </source>
</evidence>
<feature type="coiled-coil region" evidence="9">
    <location>
        <begin position="449"/>
        <end position="553"/>
    </location>
</feature>
<dbReference type="GO" id="GO:0030424">
    <property type="term" value="C:axon"/>
    <property type="evidence" value="ECO:0007669"/>
    <property type="project" value="TreeGrafter"/>
</dbReference>
<gene>
    <name evidence="12" type="ORF">QR680_002934</name>
</gene>
<dbReference type="SUPFAM" id="SSF57997">
    <property type="entry name" value="Tropomyosin"/>
    <property type="match status" value="1"/>
</dbReference>
<feature type="coiled-coil region" evidence="9">
    <location>
        <begin position="225"/>
        <end position="417"/>
    </location>
</feature>
<dbReference type="GO" id="GO:0005874">
    <property type="term" value="C:microtubule"/>
    <property type="evidence" value="ECO:0007669"/>
    <property type="project" value="UniProtKB-KW"/>
</dbReference>
<keyword evidence="5" id="KW-0493">Microtubule</keyword>
<dbReference type="SMART" id="SM01052">
    <property type="entry name" value="CAP_GLY"/>
    <property type="match status" value="1"/>
</dbReference>
<dbReference type="GO" id="GO:0030286">
    <property type="term" value="C:dynein complex"/>
    <property type="evidence" value="ECO:0007669"/>
    <property type="project" value="UniProtKB-KW"/>
</dbReference>
<feature type="compositionally biased region" description="Basic and acidic residues" evidence="10">
    <location>
        <begin position="166"/>
        <end position="180"/>
    </location>
</feature>
<dbReference type="GO" id="GO:0007097">
    <property type="term" value="P:nuclear migration"/>
    <property type="evidence" value="ECO:0007669"/>
    <property type="project" value="TreeGrafter"/>
</dbReference>
<reference evidence="12" key="1">
    <citation type="submission" date="2023-06" db="EMBL/GenBank/DDBJ databases">
        <title>Genomic analysis of the entomopathogenic nematode Steinernema hermaphroditum.</title>
        <authorList>
            <person name="Schwarz E.M."/>
            <person name="Heppert J.K."/>
            <person name="Baniya A."/>
            <person name="Schwartz H.T."/>
            <person name="Tan C.-H."/>
            <person name="Antoshechkin I."/>
            <person name="Sternberg P.W."/>
            <person name="Goodrich-Blair H."/>
            <person name="Dillman A.R."/>
        </authorList>
    </citation>
    <scope>NUCLEOTIDE SEQUENCE</scope>
    <source>
        <strain evidence="12">PS9179</strain>
        <tissue evidence="12">Whole animal</tissue>
    </source>
</reference>
<comment type="caution">
    <text evidence="12">The sequence shown here is derived from an EMBL/GenBank/DDBJ whole genome shotgun (WGS) entry which is preliminary data.</text>
</comment>
<dbReference type="Proteomes" id="UP001175271">
    <property type="component" value="Unassembled WGS sequence"/>
</dbReference>
<evidence type="ECO:0000256" key="3">
    <source>
        <dbReference type="ARBA" id="ARBA00016574"/>
    </source>
</evidence>
<evidence type="ECO:0000259" key="11">
    <source>
        <dbReference type="PROSITE" id="PS50245"/>
    </source>
</evidence>
<feature type="coiled-coil region" evidence="9">
    <location>
        <begin position="1012"/>
        <end position="1064"/>
    </location>
</feature>
<keyword evidence="13" id="KW-1185">Reference proteome</keyword>
<feature type="domain" description="CAP-Gly" evidence="11">
    <location>
        <begin position="24"/>
        <end position="66"/>
    </location>
</feature>
<evidence type="ECO:0000256" key="7">
    <source>
        <dbReference type="ARBA" id="ARBA00023054"/>
    </source>
</evidence>
<dbReference type="GO" id="GO:0051301">
    <property type="term" value="P:cell division"/>
    <property type="evidence" value="ECO:0007669"/>
    <property type="project" value="UniProtKB-KW"/>
</dbReference>
<dbReference type="InterPro" id="IPR000938">
    <property type="entry name" value="CAP-Gly_domain"/>
</dbReference>
<evidence type="ECO:0000313" key="12">
    <source>
        <dbReference type="EMBL" id="KAK0399197.1"/>
    </source>
</evidence>
<evidence type="ECO:0000313" key="13">
    <source>
        <dbReference type="Proteomes" id="UP001175271"/>
    </source>
</evidence>
<organism evidence="12 13">
    <name type="scientific">Steinernema hermaphroditum</name>
    <dbReference type="NCBI Taxonomy" id="289476"/>
    <lineage>
        <taxon>Eukaryota</taxon>
        <taxon>Metazoa</taxon>
        <taxon>Ecdysozoa</taxon>
        <taxon>Nematoda</taxon>
        <taxon>Chromadorea</taxon>
        <taxon>Rhabditida</taxon>
        <taxon>Tylenchina</taxon>
        <taxon>Panagrolaimomorpha</taxon>
        <taxon>Strongyloidoidea</taxon>
        <taxon>Steinernematidae</taxon>
        <taxon>Steinernema</taxon>
    </lineage>
</organism>
<dbReference type="SUPFAM" id="SSF74924">
    <property type="entry name" value="Cap-Gly domain"/>
    <property type="match status" value="1"/>
</dbReference>
<keyword evidence="6" id="KW-0243">Dynein</keyword>